<evidence type="ECO:0000313" key="2">
    <source>
        <dbReference type="Proteomes" id="UP000694005"/>
    </source>
</evidence>
<dbReference type="Gramene" id="A02p43730.2_BraZ1">
    <property type="protein sequence ID" value="A02p43730.2_BraZ1.CDS"/>
    <property type="gene ID" value="A02g43730.2_BraZ1"/>
</dbReference>
<accession>A0A8D9M218</accession>
<organism evidence="1 2">
    <name type="scientific">Brassica campestris</name>
    <name type="common">Field mustard</name>
    <dbReference type="NCBI Taxonomy" id="3711"/>
    <lineage>
        <taxon>Eukaryota</taxon>
        <taxon>Viridiplantae</taxon>
        <taxon>Streptophyta</taxon>
        <taxon>Embryophyta</taxon>
        <taxon>Tracheophyta</taxon>
        <taxon>Spermatophyta</taxon>
        <taxon>Magnoliopsida</taxon>
        <taxon>eudicotyledons</taxon>
        <taxon>Gunneridae</taxon>
        <taxon>Pentapetalae</taxon>
        <taxon>rosids</taxon>
        <taxon>malvids</taxon>
        <taxon>Brassicales</taxon>
        <taxon>Brassicaceae</taxon>
        <taxon>Brassiceae</taxon>
        <taxon>Brassica</taxon>
    </lineage>
</organism>
<protein>
    <submittedName>
        <fullName evidence="1">Uncharacterized protein</fullName>
    </submittedName>
</protein>
<sequence length="70" mass="8227">MPSVTYTNRIASKFQFDFSFTQFTNTVEGKRHIFLTSRESINWIHWVFGSGDPNTQRRIIICLILIFLEG</sequence>
<evidence type="ECO:0000313" key="1">
    <source>
        <dbReference type="EMBL" id="CAG7895421.1"/>
    </source>
</evidence>
<dbReference type="AlphaFoldDB" id="A0A8D9M218"/>
<dbReference type="Proteomes" id="UP000694005">
    <property type="component" value="Chromosome A02"/>
</dbReference>
<gene>
    <name evidence="1" type="ORF">BRAPAZ1V2_A02P43730.2</name>
</gene>
<reference evidence="1 2" key="1">
    <citation type="submission" date="2021-07" db="EMBL/GenBank/DDBJ databases">
        <authorList>
            <consortium name="Genoscope - CEA"/>
            <person name="William W."/>
        </authorList>
    </citation>
    <scope>NUCLEOTIDE SEQUENCE [LARGE SCALE GENOMIC DNA]</scope>
</reference>
<name>A0A8D9M218_BRACM</name>
<proteinExistence type="predicted"/>
<dbReference type="EMBL" id="LS974618">
    <property type="protein sequence ID" value="CAG7895421.1"/>
    <property type="molecule type" value="Genomic_DNA"/>
</dbReference>